<sequence length="66" mass="7278">MRIGDFTIAAAELLTAEATVYPIATICCDALSLNPVLQDKVLYPNPSAYDDRIKDYYAANAALRPW</sequence>
<keyword evidence="2" id="KW-1185">Reference proteome</keyword>
<evidence type="ECO:0000313" key="2">
    <source>
        <dbReference type="Proteomes" id="UP001480595"/>
    </source>
</evidence>
<dbReference type="Proteomes" id="UP001480595">
    <property type="component" value="Unassembled WGS sequence"/>
</dbReference>
<accession>A0ABR1VYG3</accession>
<dbReference type="RefSeq" id="XP_066719186.1">
    <property type="nucleotide sequence ID" value="XM_066854908.1"/>
</dbReference>
<reference evidence="1 2" key="1">
    <citation type="submission" date="2023-01" db="EMBL/GenBank/DDBJ databases">
        <title>Analysis of 21 Apiospora genomes using comparative genomics revels a genus with tremendous synthesis potential of carbohydrate active enzymes and secondary metabolites.</title>
        <authorList>
            <person name="Sorensen T."/>
        </authorList>
    </citation>
    <scope>NUCLEOTIDE SEQUENCE [LARGE SCALE GENOMIC DNA]</scope>
    <source>
        <strain evidence="1 2">CBS 135458</strain>
    </source>
</reference>
<organism evidence="1 2">
    <name type="scientific">Apiospora phragmitis</name>
    <dbReference type="NCBI Taxonomy" id="2905665"/>
    <lineage>
        <taxon>Eukaryota</taxon>
        <taxon>Fungi</taxon>
        <taxon>Dikarya</taxon>
        <taxon>Ascomycota</taxon>
        <taxon>Pezizomycotina</taxon>
        <taxon>Sordariomycetes</taxon>
        <taxon>Xylariomycetidae</taxon>
        <taxon>Amphisphaeriales</taxon>
        <taxon>Apiosporaceae</taxon>
        <taxon>Apiospora</taxon>
    </lineage>
</organism>
<comment type="caution">
    <text evidence="1">The sequence shown here is derived from an EMBL/GenBank/DDBJ whole genome shotgun (WGS) entry which is preliminary data.</text>
</comment>
<protein>
    <submittedName>
        <fullName evidence="1">Uncharacterized protein</fullName>
    </submittedName>
</protein>
<proteinExistence type="predicted"/>
<gene>
    <name evidence="1" type="ORF">PG994_003499</name>
</gene>
<dbReference type="GeneID" id="92087971"/>
<dbReference type="EMBL" id="JAQQWL010000004">
    <property type="protein sequence ID" value="KAK8076227.1"/>
    <property type="molecule type" value="Genomic_DNA"/>
</dbReference>
<name>A0ABR1VYG3_9PEZI</name>
<evidence type="ECO:0000313" key="1">
    <source>
        <dbReference type="EMBL" id="KAK8076227.1"/>
    </source>
</evidence>